<evidence type="ECO:0000313" key="5">
    <source>
        <dbReference type="Proteomes" id="UP001180531"/>
    </source>
</evidence>
<keyword evidence="5" id="KW-1185">Reference proteome</keyword>
<sequence>MSAVSKIVLFDLDATLTCHRTAFAQWAQGFAEESGVPVHWLMETEERWAGRRAAFFDEVQRTFGIGRSVLSMQSAYRRRTAELVPFRPEVCEALDRLAGEGWRMGLVTNGEAAAQRTKLHRAGLDRFFPSGVVISSEIGLRKPDPALFRLALDDLGARNATAYVVGDDLQADIHGALAARLIPVWVSHGRQLDPEDPQPAHVAESVVEAIEWLRTAATQNLPSAAA</sequence>
<dbReference type="SUPFAM" id="SSF56784">
    <property type="entry name" value="HAD-like"/>
    <property type="match status" value="1"/>
</dbReference>
<dbReference type="SFLD" id="SFLDS00003">
    <property type="entry name" value="Haloacid_Dehalogenase"/>
    <property type="match status" value="1"/>
</dbReference>
<accession>A0ABU2SY39</accession>
<evidence type="ECO:0000256" key="3">
    <source>
        <dbReference type="ARBA" id="ARBA00022842"/>
    </source>
</evidence>
<dbReference type="InterPro" id="IPR006439">
    <property type="entry name" value="HAD-SF_hydro_IA"/>
</dbReference>
<dbReference type="PANTHER" id="PTHR46470">
    <property type="entry name" value="N-ACYLNEURAMINATE-9-PHOSPHATASE"/>
    <property type="match status" value="1"/>
</dbReference>
<evidence type="ECO:0000256" key="2">
    <source>
        <dbReference type="ARBA" id="ARBA00022801"/>
    </source>
</evidence>
<proteinExistence type="predicted"/>
<reference evidence="4" key="1">
    <citation type="submission" date="2024-05" db="EMBL/GenBank/DDBJ databases">
        <title>30 novel species of actinomycetes from the DSMZ collection.</title>
        <authorList>
            <person name="Nouioui I."/>
        </authorList>
    </citation>
    <scope>NUCLEOTIDE SEQUENCE</scope>
    <source>
        <strain evidence="4">DSM 40473</strain>
    </source>
</reference>
<dbReference type="InterPro" id="IPR023214">
    <property type="entry name" value="HAD_sf"/>
</dbReference>
<dbReference type="InterPro" id="IPR036412">
    <property type="entry name" value="HAD-like_sf"/>
</dbReference>
<keyword evidence="2 4" id="KW-0378">Hydrolase</keyword>
<gene>
    <name evidence="4" type="ORF">RM609_32535</name>
</gene>
<dbReference type="EC" id="3.1.3.-" evidence="4"/>
<dbReference type="InterPro" id="IPR051400">
    <property type="entry name" value="HAD-like_hydrolase"/>
</dbReference>
<dbReference type="EMBL" id="JAVRFI010000036">
    <property type="protein sequence ID" value="MDT0453772.1"/>
    <property type="molecule type" value="Genomic_DNA"/>
</dbReference>
<evidence type="ECO:0000313" key="4">
    <source>
        <dbReference type="EMBL" id="MDT0453772.1"/>
    </source>
</evidence>
<name>A0ABU2SY39_9ACTN</name>
<evidence type="ECO:0000256" key="1">
    <source>
        <dbReference type="ARBA" id="ARBA00001946"/>
    </source>
</evidence>
<dbReference type="PRINTS" id="PR00413">
    <property type="entry name" value="HADHALOGNASE"/>
</dbReference>
<dbReference type="RefSeq" id="WP_311615957.1">
    <property type="nucleotide sequence ID" value="NZ_JAVRFI010000036.1"/>
</dbReference>
<dbReference type="SFLD" id="SFLDG01129">
    <property type="entry name" value="C1.5:_HAD__Beta-PGM__Phosphata"/>
    <property type="match status" value="1"/>
</dbReference>
<dbReference type="Gene3D" id="1.20.120.710">
    <property type="entry name" value="Haloacid dehalogenase hydrolase-like domain"/>
    <property type="match status" value="1"/>
</dbReference>
<dbReference type="NCBIfam" id="TIGR01549">
    <property type="entry name" value="HAD-SF-IA-v1"/>
    <property type="match status" value="1"/>
</dbReference>
<dbReference type="GO" id="GO:0016787">
    <property type="term" value="F:hydrolase activity"/>
    <property type="evidence" value="ECO:0007669"/>
    <property type="project" value="UniProtKB-KW"/>
</dbReference>
<comment type="caution">
    <text evidence="4">The sequence shown here is derived from an EMBL/GenBank/DDBJ whole genome shotgun (WGS) entry which is preliminary data.</text>
</comment>
<organism evidence="4 5">
    <name type="scientific">Streptomyces hesseae</name>
    <dbReference type="NCBI Taxonomy" id="3075519"/>
    <lineage>
        <taxon>Bacteria</taxon>
        <taxon>Bacillati</taxon>
        <taxon>Actinomycetota</taxon>
        <taxon>Actinomycetes</taxon>
        <taxon>Kitasatosporales</taxon>
        <taxon>Streptomycetaceae</taxon>
        <taxon>Streptomyces</taxon>
    </lineage>
</organism>
<dbReference type="Proteomes" id="UP001180531">
    <property type="component" value="Unassembled WGS sequence"/>
</dbReference>
<dbReference type="Gene3D" id="3.40.50.1000">
    <property type="entry name" value="HAD superfamily/HAD-like"/>
    <property type="match status" value="1"/>
</dbReference>
<keyword evidence="3" id="KW-0460">Magnesium</keyword>
<protein>
    <submittedName>
        <fullName evidence="4">HAD family hydrolase</fullName>
        <ecNumber evidence="4">3.1.3.-</ecNumber>
    </submittedName>
</protein>
<dbReference type="Pfam" id="PF00702">
    <property type="entry name" value="Hydrolase"/>
    <property type="match status" value="1"/>
</dbReference>
<comment type="cofactor">
    <cofactor evidence="1">
        <name>Mg(2+)</name>
        <dbReference type="ChEBI" id="CHEBI:18420"/>
    </cofactor>
</comment>